<comment type="caution">
    <text evidence="5">The sequence shown here is derived from an EMBL/GenBank/DDBJ whole genome shotgun (WGS) entry which is preliminary data.</text>
</comment>
<evidence type="ECO:0000256" key="3">
    <source>
        <dbReference type="SAM" id="SignalP"/>
    </source>
</evidence>
<dbReference type="PROSITE" id="PS00134">
    <property type="entry name" value="TRYPSIN_HIS"/>
    <property type="match status" value="1"/>
</dbReference>
<keyword evidence="5" id="KW-0378">Hydrolase</keyword>
<feature type="chain" id="PRO_5012405764" evidence="3">
    <location>
        <begin position="21"/>
        <end position="320"/>
    </location>
</feature>
<feature type="domain" description="Peptidase S1" evidence="4">
    <location>
        <begin position="99"/>
        <end position="320"/>
    </location>
</feature>
<dbReference type="EMBL" id="LSMT01000720">
    <property type="protein sequence ID" value="PFX14839.1"/>
    <property type="molecule type" value="Genomic_DNA"/>
</dbReference>
<dbReference type="PANTHER" id="PTHR15462">
    <property type="entry name" value="SERINE PROTEASE"/>
    <property type="match status" value="1"/>
</dbReference>
<dbReference type="GO" id="GO:0006508">
    <property type="term" value="P:proteolysis"/>
    <property type="evidence" value="ECO:0007669"/>
    <property type="project" value="UniProtKB-KW"/>
</dbReference>
<dbReference type="InterPro" id="IPR043504">
    <property type="entry name" value="Peptidase_S1_PA_chymotrypsin"/>
</dbReference>
<comment type="similarity">
    <text evidence="1">Belongs to the peptidase S1 family.</text>
</comment>
<name>A0A2B4RDF4_STYPI</name>
<evidence type="ECO:0000259" key="4">
    <source>
        <dbReference type="PROSITE" id="PS50240"/>
    </source>
</evidence>
<organism evidence="5 6">
    <name type="scientific">Stylophora pistillata</name>
    <name type="common">Smooth cauliflower coral</name>
    <dbReference type="NCBI Taxonomy" id="50429"/>
    <lineage>
        <taxon>Eukaryota</taxon>
        <taxon>Metazoa</taxon>
        <taxon>Cnidaria</taxon>
        <taxon>Anthozoa</taxon>
        <taxon>Hexacorallia</taxon>
        <taxon>Scleractinia</taxon>
        <taxon>Astrocoeniina</taxon>
        <taxon>Pocilloporidae</taxon>
        <taxon>Stylophora</taxon>
    </lineage>
</organism>
<dbReference type="SMART" id="SM00020">
    <property type="entry name" value="Tryp_SPc"/>
    <property type="match status" value="1"/>
</dbReference>
<evidence type="ECO:0000313" key="5">
    <source>
        <dbReference type="EMBL" id="PFX14839.1"/>
    </source>
</evidence>
<dbReference type="InterPro" id="IPR009003">
    <property type="entry name" value="Peptidase_S1_PA"/>
</dbReference>
<accession>A0A2B4RDF4</accession>
<evidence type="ECO:0000256" key="2">
    <source>
        <dbReference type="ARBA" id="ARBA00022729"/>
    </source>
</evidence>
<evidence type="ECO:0000313" key="6">
    <source>
        <dbReference type="Proteomes" id="UP000225706"/>
    </source>
</evidence>
<keyword evidence="5" id="KW-0645">Protease</keyword>
<protein>
    <submittedName>
        <fullName evidence="5">Serine protease 23</fullName>
    </submittedName>
</protein>
<dbReference type="PANTHER" id="PTHR15462:SF8">
    <property type="entry name" value="SERINE PROTEASE"/>
    <property type="match status" value="1"/>
</dbReference>
<dbReference type="InterPro" id="IPR001254">
    <property type="entry name" value="Trypsin_dom"/>
</dbReference>
<reference evidence="6" key="1">
    <citation type="journal article" date="2017" name="bioRxiv">
        <title>Comparative analysis of the genomes of Stylophora pistillata and Acropora digitifera provides evidence for extensive differences between species of corals.</title>
        <authorList>
            <person name="Voolstra C.R."/>
            <person name="Li Y."/>
            <person name="Liew Y.J."/>
            <person name="Baumgarten S."/>
            <person name="Zoccola D."/>
            <person name="Flot J.-F."/>
            <person name="Tambutte S."/>
            <person name="Allemand D."/>
            <person name="Aranda M."/>
        </authorList>
    </citation>
    <scope>NUCLEOTIDE SEQUENCE [LARGE SCALE GENOMIC DNA]</scope>
</reference>
<dbReference type="PROSITE" id="PS50240">
    <property type="entry name" value="TRYPSIN_DOM"/>
    <property type="match status" value="1"/>
</dbReference>
<dbReference type="Pfam" id="PF00089">
    <property type="entry name" value="Trypsin"/>
    <property type="match status" value="1"/>
</dbReference>
<dbReference type="Gene3D" id="2.40.10.10">
    <property type="entry name" value="Trypsin-like serine proteases"/>
    <property type="match status" value="2"/>
</dbReference>
<dbReference type="GO" id="GO:0004252">
    <property type="term" value="F:serine-type endopeptidase activity"/>
    <property type="evidence" value="ECO:0007669"/>
    <property type="project" value="InterPro"/>
</dbReference>
<keyword evidence="2 3" id="KW-0732">Signal</keyword>
<feature type="signal peptide" evidence="3">
    <location>
        <begin position="1"/>
        <end position="20"/>
    </location>
</feature>
<sequence>MDLSLTFLLVAVLGTTYVCSINADLLKGSNGKPAKWFCLTITETQMENDEGTLFLNIEEDSNSFEEFAKKVLSAFTPTRETSFFKRKVHSSQARRRRQIFGKDNRVNMRTSLEAQKYPFSTAVMLSSGCTGTLIGPRHVLTAAHCVHDGKRQLKIAKRLKVGLLQRSGKFHWIQVKRKFIPKKWKKQTQTKEKLRYDFAVLKLKRKHSRKHMSVQISSLLPGSKIQFSGFHGDKWYNSLWYTYCSVYRKANDMILNFCDGVRGVSGSGVYVNSPSRDESAVVGVVSAIVRGKVKGKEFKFNVINSFTSNKVRQISKWVRR</sequence>
<proteinExistence type="inferred from homology"/>
<keyword evidence="6" id="KW-1185">Reference proteome</keyword>
<gene>
    <name evidence="5" type="primary">PRSS23</name>
    <name evidence="5" type="ORF">AWC38_SpisGene20970</name>
</gene>
<dbReference type="AlphaFoldDB" id="A0A2B4RDF4"/>
<dbReference type="Proteomes" id="UP000225706">
    <property type="component" value="Unassembled WGS sequence"/>
</dbReference>
<dbReference type="InterPro" id="IPR018114">
    <property type="entry name" value="TRYPSIN_HIS"/>
</dbReference>
<dbReference type="OrthoDB" id="10037376at2759"/>
<dbReference type="InterPro" id="IPR050966">
    <property type="entry name" value="Glutamyl_endopeptidase"/>
</dbReference>
<evidence type="ECO:0000256" key="1">
    <source>
        <dbReference type="ARBA" id="ARBA00007664"/>
    </source>
</evidence>
<dbReference type="SUPFAM" id="SSF50494">
    <property type="entry name" value="Trypsin-like serine proteases"/>
    <property type="match status" value="1"/>
</dbReference>